<evidence type="ECO:0000313" key="1">
    <source>
        <dbReference type="EMBL" id="NYI96738.1"/>
    </source>
</evidence>
<proteinExistence type="predicted"/>
<dbReference type="AlphaFoldDB" id="A0A853BMN6"/>
<reference evidence="1 2" key="1">
    <citation type="submission" date="2020-07" db="EMBL/GenBank/DDBJ databases">
        <title>Sequencing the genomes of 1000 actinobacteria strains.</title>
        <authorList>
            <person name="Klenk H.-P."/>
        </authorList>
    </citation>
    <scope>NUCLEOTIDE SEQUENCE [LARGE SCALE GENOMIC DNA]</scope>
    <source>
        <strain evidence="1 2">DSM 45927</strain>
    </source>
</reference>
<dbReference type="Proteomes" id="UP000575985">
    <property type="component" value="Unassembled WGS sequence"/>
</dbReference>
<gene>
    <name evidence="1" type="ORF">HNR12_003015</name>
</gene>
<accession>A0A853BMN6</accession>
<dbReference type="EMBL" id="JACCFO010000001">
    <property type="protein sequence ID" value="NYI96738.1"/>
    <property type="molecule type" value="Genomic_DNA"/>
</dbReference>
<name>A0A853BMN6_9ACTN</name>
<sequence>MAKSTEELAKRIVSFDWSEPGVNMEAQADRMVEYLRRAALWSEVLDAPWPFFDYALAVDSGVRAPEGLVQEVENSLPPHLHLMVRYTCVWALHFRELRAHSGPVLPALPDPFVPLLEMYQQGDSWQVNGAGFIEVGIIGIPRNSREKYVSDTPFPPIK</sequence>
<dbReference type="RefSeq" id="WP_179768058.1">
    <property type="nucleotide sequence ID" value="NZ_JACCFO010000001.1"/>
</dbReference>
<organism evidence="1 2">
    <name type="scientific">Streptomonospora nanhaiensis</name>
    <dbReference type="NCBI Taxonomy" id="1323731"/>
    <lineage>
        <taxon>Bacteria</taxon>
        <taxon>Bacillati</taxon>
        <taxon>Actinomycetota</taxon>
        <taxon>Actinomycetes</taxon>
        <taxon>Streptosporangiales</taxon>
        <taxon>Nocardiopsidaceae</taxon>
        <taxon>Streptomonospora</taxon>
    </lineage>
</organism>
<protein>
    <submittedName>
        <fullName evidence="1">Uncharacterized protein</fullName>
    </submittedName>
</protein>
<evidence type="ECO:0000313" key="2">
    <source>
        <dbReference type="Proteomes" id="UP000575985"/>
    </source>
</evidence>
<keyword evidence="2" id="KW-1185">Reference proteome</keyword>
<comment type="caution">
    <text evidence="1">The sequence shown here is derived from an EMBL/GenBank/DDBJ whole genome shotgun (WGS) entry which is preliminary data.</text>
</comment>